<dbReference type="Proteomes" id="UP000775547">
    <property type="component" value="Unassembled WGS sequence"/>
</dbReference>
<protein>
    <recommendedName>
        <fullName evidence="4">PEBP-like protein</fullName>
    </recommendedName>
</protein>
<evidence type="ECO:0000313" key="2">
    <source>
        <dbReference type="EMBL" id="KAG5640727.1"/>
    </source>
</evidence>
<evidence type="ECO:0000313" key="3">
    <source>
        <dbReference type="Proteomes" id="UP000775547"/>
    </source>
</evidence>
<dbReference type="InterPro" id="IPR035810">
    <property type="entry name" value="PEBP_euk"/>
</dbReference>
<dbReference type="GO" id="GO:0030162">
    <property type="term" value="P:regulation of proteolysis"/>
    <property type="evidence" value="ECO:0007669"/>
    <property type="project" value="TreeGrafter"/>
</dbReference>
<dbReference type="InterPro" id="IPR001858">
    <property type="entry name" value="Phosphatidylethanolamine-bd_CS"/>
</dbReference>
<dbReference type="PANTHER" id="PTHR11362">
    <property type="entry name" value="PHOSPHATIDYLETHANOLAMINE-BINDING PROTEIN"/>
    <property type="match status" value="1"/>
</dbReference>
<dbReference type="InterPro" id="IPR008914">
    <property type="entry name" value="PEBP"/>
</dbReference>
<accession>A0A9P7FY67</accession>
<dbReference type="CDD" id="cd00866">
    <property type="entry name" value="PEBP_euk"/>
    <property type="match status" value="1"/>
</dbReference>
<dbReference type="PROSITE" id="PS01220">
    <property type="entry name" value="PBP"/>
    <property type="match status" value="1"/>
</dbReference>
<comment type="similarity">
    <text evidence="1">Belongs to the phosphatidylethanolamine-binding protein family.</text>
</comment>
<dbReference type="OrthoDB" id="2506647at2759"/>
<name>A0A9P7FY67_9AGAR</name>
<organism evidence="2 3">
    <name type="scientific">Asterophora parasitica</name>
    <dbReference type="NCBI Taxonomy" id="117018"/>
    <lineage>
        <taxon>Eukaryota</taxon>
        <taxon>Fungi</taxon>
        <taxon>Dikarya</taxon>
        <taxon>Basidiomycota</taxon>
        <taxon>Agaricomycotina</taxon>
        <taxon>Agaricomycetes</taxon>
        <taxon>Agaricomycetidae</taxon>
        <taxon>Agaricales</taxon>
        <taxon>Tricholomatineae</taxon>
        <taxon>Lyophyllaceae</taxon>
        <taxon>Asterophora</taxon>
    </lineage>
</organism>
<comment type="caution">
    <text evidence="2">The sequence shown here is derived from an EMBL/GenBank/DDBJ whole genome shotgun (WGS) entry which is preliminary data.</text>
</comment>
<dbReference type="PANTHER" id="PTHR11362:SF148">
    <property type="entry name" value="CARBOXYPEPTIDASE Y INHIBITOR"/>
    <property type="match status" value="1"/>
</dbReference>
<dbReference type="GO" id="GO:0005543">
    <property type="term" value="F:phospholipid binding"/>
    <property type="evidence" value="ECO:0007669"/>
    <property type="project" value="TreeGrafter"/>
</dbReference>
<dbReference type="Gene3D" id="3.90.280.10">
    <property type="entry name" value="PEBP-like"/>
    <property type="match status" value="1"/>
</dbReference>
<evidence type="ECO:0008006" key="4">
    <source>
        <dbReference type="Google" id="ProtNLM"/>
    </source>
</evidence>
<dbReference type="InterPro" id="IPR036610">
    <property type="entry name" value="PEBP-like_sf"/>
</dbReference>
<keyword evidence="3" id="KW-1185">Reference proteome</keyword>
<reference evidence="2" key="1">
    <citation type="submission" date="2020-07" db="EMBL/GenBank/DDBJ databases">
        <authorList>
            <person name="Nieuwenhuis M."/>
            <person name="Van De Peppel L.J.J."/>
        </authorList>
    </citation>
    <scope>NUCLEOTIDE SEQUENCE</scope>
    <source>
        <strain evidence="2">AP01</strain>
        <tissue evidence="2">Mycelium</tissue>
    </source>
</reference>
<proteinExistence type="inferred from homology"/>
<sequence>MSDRFSNVVASLKREDIIPDVVPPSFAPSVLFSIVWPNGKEPVLGNYLTREDTLEEPDINLVVPDVPKAAQEATYTLVLTDPDAPSRSGPKYRQFRHWVITGLKVASEGPSVVKTKPSTTPYRAPGPGAGSGVHRYAFLLFEEPSSGFAVPEGAAEYGAALEERRSWNAVDFGTKYGLKLVGANFFLVQAAPAAE</sequence>
<dbReference type="GO" id="GO:0046578">
    <property type="term" value="P:regulation of Ras protein signal transduction"/>
    <property type="evidence" value="ECO:0007669"/>
    <property type="project" value="TreeGrafter"/>
</dbReference>
<dbReference type="Pfam" id="PF01161">
    <property type="entry name" value="PBP"/>
    <property type="match status" value="1"/>
</dbReference>
<dbReference type="GO" id="GO:0030414">
    <property type="term" value="F:peptidase inhibitor activity"/>
    <property type="evidence" value="ECO:0007669"/>
    <property type="project" value="TreeGrafter"/>
</dbReference>
<gene>
    <name evidence="2" type="ORF">DXG03_007420</name>
</gene>
<evidence type="ECO:0000256" key="1">
    <source>
        <dbReference type="ARBA" id="ARBA00007091"/>
    </source>
</evidence>
<dbReference type="SUPFAM" id="SSF49777">
    <property type="entry name" value="PEBP-like"/>
    <property type="match status" value="1"/>
</dbReference>
<dbReference type="AlphaFoldDB" id="A0A9P7FY67"/>
<reference evidence="2" key="2">
    <citation type="submission" date="2021-10" db="EMBL/GenBank/DDBJ databases">
        <title>Phylogenomics reveals ancestral predisposition of the termite-cultivated fungus Termitomyces towards a domesticated lifestyle.</title>
        <authorList>
            <person name="Auxier B."/>
            <person name="Grum-Grzhimaylo A."/>
            <person name="Cardenas M.E."/>
            <person name="Lodge J.D."/>
            <person name="Laessoe T."/>
            <person name="Pedersen O."/>
            <person name="Smith M.E."/>
            <person name="Kuyper T.W."/>
            <person name="Franco-Molano E.A."/>
            <person name="Baroni T.J."/>
            <person name="Aanen D.K."/>
        </authorList>
    </citation>
    <scope>NUCLEOTIDE SEQUENCE</scope>
    <source>
        <strain evidence="2">AP01</strain>
        <tissue evidence="2">Mycelium</tissue>
    </source>
</reference>
<dbReference type="EMBL" id="JABCKV010000540">
    <property type="protein sequence ID" value="KAG5640727.1"/>
    <property type="molecule type" value="Genomic_DNA"/>
</dbReference>